<feature type="transmembrane region" description="Helical" evidence="8">
    <location>
        <begin position="81"/>
        <end position="100"/>
    </location>
</feature>
<feature type="transmembrane region" description="Helical" evidence="8">
    <location>
        <begin position="139"/>
        <end position="162"/>
    </location>
</feature>
<dbReference type="InterPro" id="IPR003663">
    <property type="entry name" value="Sugar/inositol_transpt"/>
</dbReference>
<name>A0A8K0T382_9HYPO</name>
<dbReference type="PANTHER" id="PTHR48022">
    <property type="entry name" value="PLASTIDIC GLUCOSE TRANSPORTER 4"/>
    <property type="match status" value="1"/>
</dbReference>
<dbReference type="Proteomes" id="UP000813444">
    <property type="component" value="Unassembled WGS sequence"/>
</dbReference>
<evidence type="ECO:0000256" key="5">
    <source>
        <dbReference type="ARBA" id="ARBA00022989"/>
    </source>
</evidence>
<feature type="transmembrane region" description="Helical" evidence="8">
    <location>
        <begin position="47"/>
        <end position="69"/>
    </location>
</feature>
<feature type="transmembrane region" description="Helical" evidence="8">
    <location>
        <begin position="349"/>
        <end position="372"/>
    </location>
</feature>
<dbReference type="InterPro" id="IPR020846">
    <property type="entry name" value="MFS_dom"/>
</dbReference>
<dbReference type="InterPro" id="IPR050360">
    <property type="entry name" value="MFS_Sugar_Transporters"/>
</dbReference>
<evidence type="ECO:0000256" key="2">
    <source>
        <dbReference type="ARBA" id="ARBA00010992"/>
    </source>
</evidence>
<proteinExistence type="inferred from homology"/>
<sequence>MPLFTLPNYAAASLALSFGGFLNGYDTGAMGSQIHMPQFTESLGAMSASMTGITVSMVMLMAIIPSLFGGQIADKRGRLRTILPGSALFVVGVLLQATAFSLTQFIIGRAVSGAGQGIFFSLITVYITEIAPMRSRGRLSALPQFMATLGICVGYFCCYGTSGLDSSLAWRLPFVIEATIGVMLTLACLILPESPRWLLLNGRADEARQALVLLNFDMDEAQRDFLQDSQTQPSLSRWQSFAILFKRGYRSRTFLSLFFLSMIQLSGIDAITYYAPRLFEQTGITSTNTSLIASGVSSIAMFVVSIPAFMLADKWDRRTSTIVGGVSLGSIMLLMGGLYAAGAVQAGGFARWVVVVSVFLFGIVFCATWNIVGKIYASEIQASHTRAAGNSLGMAFSFFCNWLVAFITPILLDASAFGAYFLFAGLVFFGVVVLALNMPETRGRSLESIQSDFRRPAMAGISTVMQLLGLRRRAVAITTQTDQTHNDANIELQPQHTRDSMADTAATSGMSMDVVARGMRMELTPTI</sequence>
<evidence type="ECO:0000259" key="9">
    <source>
        <dbReference type="PROSITE" id="PS50850"/>
    </source>
</evidence>
<feature type="transmembrane region" description="Helical" evidence="8">
    <location>
        <begin position="322"/>
        <end position="343"/>
    </location>
</feature>
<dbReference type="NCBIfam" id="TIGR00879">
    <property type="entry name" value="SP"/>
    <property type="match status" value="1"/>
</dbReference>
<keyword evidence="6 8" id="KW-0472">Membrane</keyword>
<dbReference type="InterPro" id="IPR005828">
    <property type="entry name" value="MFS_sugar_transport-like"/>
</dbReference>
<organism evidence="10 11">
    <name type="scientific">Stachybotrys elegans</name>
    <dbReference type="NCBI Taxonomy" id="80388"/>
    <lineage>
        <taxon>Eukaryota</taxon>
        <taxon>Fungi</taxon>
        <taxon>Dikarya</taxon>
        <taxon>Ascomycota</taxon>
        <taxon>Pezizomycotina</taxon>
        <taxon>Sordariomycetes</taxon>
        <taxon>Hypocreomycetidae</taxon>
        <taxon>Hypocreales</taxon>
        <taxon>Stachybotryaceae</taxon>
        <taxon>Stachybotrys</taxon>
    </lineage>
</organism>
<evidence type="ECO:0000256" key="4">
    <source>
        <dbReference type="ARBA" id="ARBA00022692"/>
    </source>
</evidence>
<dbReference type="OrthoDB" id="5399138at2759"/>
<comment type="subcellular location">
    <subcellularLocation>
        <location evidence="1">Membrane</location>
        <topology evidence="1">Multi-pass membrane protein</topology>
    </subcellularLocation>
</comment>
<evidence type="ECO:0000256" key="7">
    <source>
        <dbReference type="RuleBase" id="RU003346"/>
    </source>
</evidence>
<feature type="transmembrane region" description="Helical" evidence="8">
    <location>
        <begin position="290"/>
        <end position="310"/>
    </location>
</feature>
<feature type="transmembrane region" description="Helical" evidence="8">
    <location>
        <begin position="392"/>
        <end position="411"/>
    </location>
</feature>
<feature type="transmembrane region" description="Helical" evidence="8">
    <location>
        <begin position="106"/>
        <end position="127"/>
    </location>
</feature>
<dbReference type="FunFam" id="1.20.1250.20:FF:000134">
    <property type="entry name" value="MFS sugar transporter protein"/>
    <property type="match status" value="1"/>
</dbReference>
<evidence type="ECO:0000313" key="11">
    <source>
        <dbReference type="Proteomes" id="UP000813444"/>
    </source>
</evidence>
<keyword evidence="3 7" id="KW-0813">Transport</keyword>
<dbReference type="Gene3D" id="1.20.1250.20">
    <property type="entry name" value="MFS general substrate transporter like domains"/>
    <property type="match status" value="1"/>
</dbReference>
<dbReference type="EMBL" id="JAGPNK010000003">
    <property type="protein sequence ID" value="KAH7324838.1"/>
    <property type="molecule type" value="Genomic_DNA"/>
</dbReference>
<dbReference type="PROSITE" id="PS50850">
    <property type="entry name" value="MFS"/>
    <property type="match status" value="1"/>
</dbReference>
<protein>
    <submittedName>
        <fullName evidence="10">General substrate transporter</fullName>
    </submittedName>
</protein>
<gene>
    <name evidence="10" type="ORF">B0I35DRAFT_449690</name>
</gene>
<comment type="similarity">
    <text evidence="2 7">Belongs to the major facilitator superfamily. Sugar transporter (TC 2.A.1.1) family.</text>
</comment>
<feature type="domain" description="Major facilitator superfamily (MFS) profile" evidence="9">
    <location>
        <begin position="12"/>
        <end position="442"/>
    </location>
</feature>
<keyword evidence="11" id="KW-1185">Reference proteome</keyword>
<evidence type="ECO:0000313" key="10">
    <source>
        <dbReference type="EMBL" id="KAH7324838.1"/>
    </source>
</evidence>
<dbReference type="GO" id="GO:0016020">
    <property type="term" value="C:membrane"/>
    <property type="evidence" value="ECO:0007669"/>
    <property type="project" value="UniProtKB-SubCell"/>
</dbReference>
<dbReference type="GO" id="GO:0005351">
    <property type="term" value="F:carbohydrate:proton symporter activity"/>
    <property type="evidence" value="ECO:0007669"/>
    <property type="project" value="TreeGrafter"/>
</dbReference>
<evidence type="ECO:0000256" key="8">
    <source>
        <dbReference type="SAM" id="Phobius"/>
    </source>
</evidence>
<feature type="transmembrane region" description="Helical" evidence="8">
    <location>
        <begin position="417"/>
        <end position="436"/>
    </location>
</feature>
<reference evidence="10" key="1">
    <citation type="journal article" date="2021" name="Nat. Commun.">
        <title>Genetic determinants of endophytism in the Arabidopsis root mycobiome.</title>
        <authorList>
            <person name="Mesny F."/>
            <person name="Miyauchi S."/>
            <person name="Thiergart T."/>
            <person name="Pickel B."/>
            <person name="Atanasova L."/>
            <person name="Karlsson M."/>
            <person name="Huettel B."/>
            <person name="Barry K.W."/>
            <person name="Haridas S."/>
            <person name="Chen C."/>
            <person name="Bauer D."/>
            <person name="Andreopoulos W."/>
            <person name="Pangilinan J."/>
            <person name="LaButti K."/>
            <person name="Riley R."/>
            <person name="Lipzen A."/>
            <person name="Clum A."/>
            <person name="Drula E."/>
            <person name="Henrissat B."/>
            <person name="Kohler A."/>
            <person name="Grigoriev I.V."/>
            <person name="Martin F.M."/>
            <person name="Hacquard S."/>
        </authorList>
    </citation>
    <scope>NUCLEOTIDE SEQUENCE</scope>
    <source>
        <strain evidence="10">MPI-CAGE-CH-0235</strain>
    </source>
</reference>
<evidence type="ECO:0000256" key="6">
    <source>
        <dbReference type="ARBA" id="ARBA00023136"/>
    </source>
</evidence>
<accession>A0A8K0T382</accession>
<feature type="transmembrane region" description="Helical" evidence="8">
    <location>
        <begin position="168"/>
        <end position="191"/>
    </location>
</feature>
<dbReference type="Pfam" id="PF00083">
    <property type="entry name" value="Sugar_tr"/>
    <property type="match status" value="1"/>
</dbReference>
<keyword evidence="4 8" id="KW-0812">Transmembrane</keyword>
<keyword evidence="5 8" id="KW-1133">Transmembrane helix</keyword>
<evidence type="ECO:0000256" key="1">
    <source>
        <dbReference type="ARBA" id="ARBA00004141"/>
    </source>
</evidence>
<dbReference type="InterPro" id="IPR036259">
    <property type="entry name" value="MFS_trans_sf"/>
</dbReference>
<dbReference type="SUPFAM" id="SSF103473">
    <property type="entry name" value="MFS general substrate transporter"/>
    <property type="match status" value="1"/>
</dbReference>
<comment type="caution">
    <text evidence="10">The sequence shown here is derived from an EMBL/GenBank/DDBJ whole genome shotgun (WGS) entry which is preliminary data.</text>
</comment>
<dbReference type="PANTHER" id="PTHR48022:SF2">
    <property type="entry name" value="PLASTIDIC GLUCOSE TRANSPORTER 4"/>
    <property type="match status" value="1"/>
</dbReference>
<dbReference type="InterPro" id="IPR005829">
    <property type="entry name" value="Sugar_transporter_CS"/>
</dbReference>
<feature type="transmembrane region" description="Helical" evidence="8">
    <location>
        <begin position="254"/>
        <end position="275"/>
    </location>
</feature>
<dbReference type="AlphaFoldDB" id="A0A8K0T382"/>
<evidence type="ECO:0000256" key="3">
    <source>
        <dbReference type="ARBA" id="ARBA00022448"/>
    </source>
</evidence>
<dbReference type="PROSITE" id="PS00217">
    <property type="entry name" value="SUGAR_TRANSPORT_2"/>
    <property type="match status" value="1"/>
</dbReference>
<dbReference type="PRINTS" id="PR00171">
    <property type="entry name" value="SUGRTRNSPORT"/>
</dbReference>